<dbReference type="STRING" id="717606.PaecuDRAFT_0084"/>
<dbReference type="RefSeq" id="WP_006036102.1">
    <property type="nucleotide sequence ID" value="NZ_AEDD01000001.1"/>
</dbReference>
<feature type="domain" description="HTH tetR-type" evidence="5">
    <location>
        <begin position="15"/>
        <end position="75"/>
    </location>
</feature>
<dbReference type="AlphaFoldDB" id="E0I4P2"/>
<dbReference type="eggNOG" id="COG1309">
    <property type="taxonomic scope" value="Bacteria"/>
</dbReference>
<evidence type="ECO:0000256" key="4">
    <source>
        <dbReference type="PROSITE-ProRule" id="PRU00335"/>
    </source>
</evidence>
<dbReference type="InterPro" id="IPR001647">
    <property type="entry name" value="HTH_TetR"/>
</dbReference>
<dbReference type="Gene3D" id="1.10.10.60">
    <property type="entry name" value="Homeodomain-like"/>
    <property type="match status" value="1"/>
</dbReference>
<sequence>MDTSRNRKPGRPRKEQTDQNILQAARELMLENGVQSFSMDALALRSGVSKPTIYRRWPTKEQLLTDLFGHVSTQMTIPDSGHALEDLRLLLTGMLDGIHQNFGTQPHSIRRFIAGIIDSEQLIAQYKKQFIAPRRLAYAEIIKRGIDRGEIRSDVHVDLLVDLIGGAYLYCLLFKPDTVASGDWLGEACQLLMQGIGIAKAAHE</sequence>
<reference evidence="6 7" key="1">
    <citation type="submission" date="2010-07" db="EMBL/GenBank/DDBJ databases">
        <title>The draft genome of Paenibacillus curdlanolyticus YK9.</title>
        <authorList>
            <consortium name="US DOE Joint Genome Institute (JGI-PGF)"/>
            <person name="Lucas S."/>
            <person name="Copeland A."/>
            <person name="Lapidus A."/>
            <person name="Cheng J.-F."/>
            <person name="Bruce D."/>
            <person name="Goodwin L."/>
            <person name="Pitluck S."/>
            <person name="Land M.L."/>
            <person name="Hauser L."/>
            <person name="Chang Y.-J."/>
            <person name="Jeffries C."/>
            <person name="Anderson I.J."/>
            <person name="Johnson E."/>
            <person name="Loganathan U."/>
            <person name="Mulhopadhyay B."/>
            <person name="Kyrpides N."/>
            <person name="Woyke T.J."/>
        </authorList>
    </citation>
    <scope>NUCLEOTIDE SEQUENCE [LARGE SCALE GENOMIC DNA]</scope>
    <source>
        <strain evidence="6 7">YK9</strain>
    </source>
</reference>
<evidence type="ECO:0000313" key="6">
    <source>
        <dbReference type="EMBL" id="EFM12573.1"/>
    </source>
</evidence>
<keyword evidence="1" id="KW-0805">Transcription regulation</keyword>
<dbReference type="InterPro" id="IPR023772">
    <property type="entry name" value="DNA-bd_HTH_TetR-type_CS"/>
</dbReference>
<dbReference type="PROSITE" id="PS50977">
    <property type="entry name" value="HTH_TETR_2"/>
    <property type="match status" value="1"/>
</dbReference>
<dbReference type="GO" id="GO:0003700">
    <property type="term" value="F:DNA-binding transcription factor activity"/>
    <property type="evidence" value="ECO:0007669"/>
    <property type="project" value="TreeGrafter"/>
</dbReference>
<dbReference type="PANTHER" id="PTHR30055">
    <property type="entry name" value="HTH-TYPE TRANSCRIPTIONAL REGULATOR RUTR"/>
    <property type="match status" value="1"/>
</dbReference>
<dbReference type="PRINTS" id="PR00455">
    <property type="entry name" value="HTHTETR"/>
</dbReference>
<dbReference type="InterPro" id="IPR036271">
    <property type="entry name" value="Tet_transcr_reg_TetR-rel_C_sf"/>
</dbReference>
<accession>E0I4P2</accession>
<dbReference type="PROSITE" id="PS01081">
    <property type="entry name" value="HTH_TETR_1"/>
    <property type="match status" value="1"/>
</dbReference>
<keyword evidence="2 4" id="KW-0238">DNA-binding</keyword>
<keyword evidence="3" id="KW-0804">Transcription</keyword>
<dbReference type="OrthoDB" id="9796019at2"/>
<evidence type="ECO:0000256" key="3">
    <source>
        <dbReference type="ARBA" id="ARBA00023163"/>
    </source>
</evidence>
<dbReference type="EMBL" id="AEDD01000001">
    <property type="protein sequence ID" value="EFM12573.1"/>
    <property type="molecule type" value="Genomic_DNA"/>
</dbReference>
<dbReference type="InterPro" id="IPR009057">
    <property type="entry name" value="Homeodomain-like_sf"/>
</dbReference>
<evidence type="ECO:0000256" key="2">
    <source>
        <dbReference type="ARBA" id="ARBA00023125"/>
    </source>
</evidence>
<evidence type="ECO:0000256" key="1">
    <source>
        <dbReference type="ARBA" id="ARBA00023015"/>
    </source>
</evidence>
<dbReference type="Gene3D" id="1.10.357.10">
    <property type="entry name" value="Tetracycline Repressor, domain 2"/>
    <property type="match status" value="1"/>
</dbReference>
<feature type="DNA-binding region" description="H-T-H motif" evidence="4">
    <location>
        <begin position="38"/>
        <end position="57"/>
    </location>
</feature>
<dbReference type="InterPro" id="IPR050109">
    <property type="entry name" value="HTH-type_TetR-like_transc_reg"/>
</dbReference>
<dbReference type="InterPro" id="IPR011075">
    <property type="entry name" value="TetR_C"/>
</dbReference>
<gene>
    <name evidence="6" type="ORF">PaecuDRAFT_0084</name>
</gene>
<dbReference type="GO" id="GO:0000976">
    <property type="term" value="F:transcription cis-regulatory region binding"/>
    <property type="evidence" value="ECO:0007669"/>
    <property type="project" value="TreeGrafter"/>
</dbReference>
<organism evidence="6 7">
    <name type="scientific">Paenibacillus curdlanolyticus YK9</name>
    <dbReference type="NCBI Taxonomy" id="717606"/>
    <lineage>
        <taxon>Bacteria</taxon>
        <taxon>Bacillati</taxon>
        <taxon>Bacillota</taxon>
        <taxon>Bacilli</taxon>
        <taxon>Bacillales</taxon>
        <taxon>Paenibacillaceae</taxon>
        <taxon>Paenibacillus</taxon>
    </lineage>
</organism>
<proteinExistence type="predicted"/>
<evidence type="ECO:0000313" key="7">
    <source>
        <dbReference type="Proteomes" id="UP000005387"/>
    </source>
</evidence>
<evidence type="ECO:0000259" key="5">
    <source>
        <dbReference type="PROSITE" id="PS50977"/>
    </source>
</evidence>
<dbReference type="Proteomes" id="UP000005387">
    <property type="component" value="Unassembled WGS sequence"/>
</dbReference>
<dbReference type="PANTHER" id="PTHR30055:SF148">
    <property type="entry name" value="TETR-FAMILY TRANSCRIPTIONAL REGULATOR"/>
    <property type="match status" value="1"/>
</dbReference>
<dbReference type="Pfam" id="PF00440">
    <property type="entry name" value="TetR_N"/>
    <property type="match status" value="1"/>
</dbReference>
<protein>
    <submittedName>
        <fullName evidence="6">Transcriptional regulator, TetR family</fullName>
    </submittedName>
</protein>
<dbReference type="SUPFAM" id="SSF48498">
    <property type="entry name" value="Tetracyclin repressor-like, C-terminal domain"/>
    <property type="match status" value="1"/>
</dbReference>
<name>E0I4P2_9BACL</name>
<keyword evidence="7" id="KW-1185">Reference proteome</keyword>
<dbReference type="Pfam" id="PF16859">
    <property type="entry name" value="TetR_C_11"/>
    <property type="match status" value="1"/>
</dbReference>
<dbReference type="SUPFAM" id="SSF46689">
    <property type="entry name" value="Homeodomain-like"/>
    <property type="match status" value="1"/>
</dbReference>